<evidence type="ECO:0000313" key="2">
    <source>
        <dbReference type="EMBL" id="WEY84783.1"/>
    </source>
</evidence>
<accession>A0AAX3RN60</accession>
<keyword evidence="1" id="KW-0175">Coiled coil</keyword>
<reference evidence="2" key="1">
    <citation type="submission" date="2025-02" db="EMBL/GenBank/DDBJ databases">
        <title>Complete genome sequences of 52 Bacillus and Priestia strains isolated from West-African fermentations and 26 reference strains from the DSMZ collection.</title>
        <authorList>
            <person name="Wiedenbein E.S."/>
            <person name="Canoy T.S."/>
            <person name="Hui Y."/>
            <person name="Parkouda C."/>
            <person name="Dawende C."/>
            <person name="Ametefe E."/>
            <person name="Jespersen L."/>
            <person name="Nielsen D.S."/>
        </authorList>
    </citation>
    <scope>NUCLEOTIDE SEQUENCE</scope>
    <source>
        <strain evidence="2">PRO56</strain>
    </source>
</reference>
<gene>
    <name evidence="2" type="ORF">P5633_21620</name>
</gene>
<evidence type="ECO:0000313" key="3">
    <source>
        <dbReference type="Proteomes" id="UP001214898"/>
    </source>
</evidence>
<dbReference type="EMBL" id="CP120576">
    <property type="protein sequence ID" value="WEY84783.1"/>
    <property type="molecule type" value="Genomic_DNA"/>
</dbReference>
<dbReference type="AlphaFoldDB" id="A0AAX3RN60"/>
<protein>
    <submittedName>
        <fullName evidence="2">Uncharacterized protein</fullName>
    </submittedName>
</protein>
<feature type="coiled-coil region" evidence="1">
    <location>
        <begin position="48"/>
        <end position="75"/>
    </location>
</feature>
<sequence length="83" mass="9964">MQESKNNERQLSVEEMETTLDIVREKAYVYQQKWIRAEDEILDLKYANGKKIEKIKELEEHIEKLEKNLNNLKGPVKPNHKKK</sequence>
<proteinExistence type="predicted"/>
<evidence type="ECO:0000256" key="1">
    <source>
        <dbReference type="SAM" id="Coils"/>
    </source>
</evidence>
<dbReference type="Proteomes" id="UP001214898">
    <property type="component" value="Chromosome"/>
</dbReference>
<organism evidence="2 3">
    <name type="scientific">Bacillus subtilis</name>
    <dbReference type="NCBI Taxonomy" id="1423"/>
    <lineage>
        <taxon>Bacteria</taxon>
        <taxon>Bacillati</taxon>
        <taxon>Bacillota</taxon>
        <taxon>Bacilli</taxon>
        <taxon>Bacillales</taxon>
        <taxon>Bacillaceae</taxon>
        <taxon>Bacillus</taxon>
    </lineage>
</organism>
<name>A0AAX3RN60_BACIU</name>